<sequence length="262" mass="26022">MDLDPASDLGTRARAGRHRRGDLVERIDRRREGRRPGLAALPRPSATALLGLLVLVLVAAGAIHLSTRGSAIPAEPSTPPSTERIAQETDGPAQAPAGDPASSAGAVSTSAPPAPVVVHVSGQVANPGVVELPAGSRVEDAISAAGGAGGEADLDAVNLARPVVDGEQIHVPAPGEEPAPQGPPPAGGSRTGEAGGAPGGPIDLNSADAPTLQQLPGVGPALAQRIIDHREANGPFQDVADLEEVSGIGPATLARIAPMATV</sequence>
<accession>A0ABV6RBH1</accession>
<dbReference type="SMART" id="SM00278">
    <property type="entry name" value="HhH1"/>
    <property type="match status" value="2"/>
</dbReference>
<name>A0ABV6RBH1_9MICO</name>
<reference evidence="3 4" key="1">
    <citation type="submission" date="2024-09" db="EMBL/GenBank/DDBJ databases">
        <authorList>
            <person name="Sun Q."/>
            <person name="Mori K."/>
        </authorList>
    </citation>
    <scope>NUCLEOTIDE SEQUENCE [LARGE SCALE GENOMIC DNA]</scope>
    <source>
        <strain evidence="3 4">CICC 10874</strain>
    </source>
</reference>
<dbReference type="PANTHER" id="PTHR21180:SF32">
    <property type="entry name" value="ENDONUCLEASE_EXONUCLEASE_PHOSPHATASE FAMILY DOMAIN-CONTAINING PROTEIN 1"/>
    <property type="match status" value="1"/>
</dbReference>
<feature type="region of interest" description="Disordered" evidence="1">
    <location>
        <begin position="169"/>
        <end position="215"/>
    </location>
</feature>
<feature type="compositionally biased region" description="Low complexity" evidence="1">
    <location>
        <begin position="91"/>
        <end position="112"/>
    </location>
</feature>
<dbReference type="InterPro" id="IPR019554">
    <property type="entry name" value="Soluble_ligand-bd"/>
</dbReference>
<evidence type="ECO:0000313" key="4">
    <source>
        <dbReference type="Proteomes" id="UP001589793"/>
    </source>
</evidence>
<feature type="region of interest" description="Disordered" evidence="1">
    <location>
        <begin position="1"/>
        <end position="29"/>
    </location>
</feature>
<keyword evidence="4" id="KW-1185">Reference proteome</keyword>
<dbReference type="InterPro" id="IPR003583">
    <property type="entry name" value="Hlx-hairpin-Hlx_DNA-bd_motif"/>
</dbReference>
<feature type="region of interest" description="Disordered" evidence="1">
    <location>
        <begin position="70"/>
        <end position="112"/>
    </location>
</feature>
<dbReference type="RefSeq" id="WP_376979846.1">
    <property type="nucleotide sequence ID" value="NZ_JBHLSV010000007.1"/>
</dbReference>
<dbReference type="InterPro" id="IPR010994">
    <property type="entry name" value="RuvA_2-like"/>
</dbReference>
<evidence type="ECO:0000256" key="1">
    <source>
        <dbReference type="SAM" id="MobiDB-lite"/>
    </source>
</evidence>
<feature type="compositionally biased region" description="Gly residues" evidence="1">
    <location>
        <begin position="189"/>
        <end position="199"/>
    </location>
</feature>
<dbReference type="Gene3D" id="1.10.150.320">
    <property type="entry name" value="Photosystem II 12 kDa extrinsic protein"/>
    <property type="match status" value="1"/>
</dbReference>
<evidence type="ECO:0000259" key="2">
    <source>
        <dbReference type="SMART" id="SM00278"/>
    </source>
</evidence>
<proteinExistence type="predicted"/>
<evidence type="ECO:0000313" key="3">
    <source>
        <dbReference type="EMBL" id="MFC0673914.1"/>
    </source>
</evidence>
<organism evidence="3 4">
    <name type="scientific">Brachybacterium hainanense</name>
    <dbReference type="NCBI Taxonomy" id="1541174"/>
    <lineage>
        <taxon>Bacteria</taxon>
        <taxon>Bacillati</taxon>
        <taxon>Actinomycetota</taxon>
        <taxon>Actinomycetes</taxon>
        <taxon>Micrococcales</taxon>
        <taxon>Dermabacteraceae</taxon>
        <taxon>Brachybacterium</taxon>
    </lineage>
</organism>
<protein>
    <submittedName>
        <fullName evidence="3">Helix-hairpin-helix domain-containing protein</fullName>
    </submittedName>
</protein>
<feature type="domain" description="Helix-hairpin-helix DNA-binding motif class 1" evidence="2">
    <location>
        <begin position="240"/>
        <end position="259"/>
    </location>
</feature>
<dbReference type="SUPFAM" id="SSF47781">
    <property type="entry name" value="RuvA domain 2-like"/>
    <property type="match status" value="1"/>
</dbReference>
<dbReference type="PANTHER" id="PTHR21180">
    <property type="entry name" value="ENDONUCLEASE/EXONUCLEASE/PHOSPHATASE FAMILY DOMAIN-CONTAINING PROTEIN 1"/>
    <property type="match status" value="1"/>
</dbReference>
<dbReference type="Pfam" id="PF12836">
    <property type="entry name" value="HHH_3"/>
    <property type="match status" value="1"/>
</dbReference>
<comment type="caution">
    <text evidence="3">The sequence shown here is derived from an EMBL/GenBank/DDBJ whole genome shotgun (WGS) entry which is preliminary data.</text>
</comment>
<dbReference type="Gene3D" id="3.10.560.10">
    <property type="entry name" value="Outer membrane lipoprotein wza domain like"/>
    <property type="match status" value="1"/>
</dbReference>
<feature type="domain" description="Helix-hairpin-helix DNA-binding motif class 1" evidence="2">
    <location>
        <begin position="210"/>
        <end position="229"/>
    </location>
</feature>
<dbReference type="EMBL" id="JBHLSV010000007">
    <property type="protein sequence ID" value="MFC0673914.1"/>
    <property type="molecule type" value="Genomic_DNA"/>
</dbReference>
<dbReference type="InterPro" id="IPR051675">
    <property type="entry name" value="Endo/Exo/Phosphatase_dom_1"/>
</dbReference>
<dbReference type="SUPFAM" id="SSF142984">
    <property type="entry name" value="Nqo1 middle domain-like"/>
    <property type="match status" value="1"/>
</dbReference>
<dbReference type="Pfam" id="PF10531">
    <property type="entry name" value="SLBB"/>
    <property type="match status" value="1"/>
</dbReference>
<dbReference type="Proteomes" id="UP001589793">
    <property type="component" value="Unassembled WGS sequence"/>
</dbReference>
<feature type="compositionally biased region" description="Pro residues" evidence="1">
    <location>
        <begin position="175"/>
        <end position="186"/>
    </location>
</feature>
<gene>
    <name evidence="3" type="ORF">ACFFF6_08090</name>
</gene>